<dbReference type="STRING" id="1797240.A3D68_01155"/>
<dbReference type="GO" id="GO:0043335">
    <property type="term" value="P:protein unfolding"/>
    <property type="evidence" value="ECO:0007669"/>
    <property type="project" value="TreeGrafter"/>
</dbReference>
<evidence type="ECO:0000256" key="9">
    <source>
        <dbReference type="ARBA" id="ARBA00029986"/>
    </source>
</evidence>
<dbReference type="GO" id="GO:0044183">
    <property type="term" value="F:protein folding chaperone"/>
    <property type="evidence" value="ECO:0007669"/>
    <property type="project" value="TreeGrafter"/>
</dbReference>
<evidence type="ECO:0000256" key="6">
    <source>
        <dbReference type="ARBA" id="ARBA00023110"/>
    </source>
</evidence>
<keyword evidence="8" id="KW-0413">Isomerase</keyword>
<protein>
    <recommendedName>
        <fullName evidence="5">Trigger factor</fullName>
        <ecNumber evidence="4">5.2.1.8</ecNumber>
    </recommendedName>
    <alternativeName>
        <fullName evidence="9">PPIase</fullName>
    </alternativeName>
</protein>
<dbReference type="EC" id="5.2.1.8" evidence="4"/>
<dbReference type="InterPro" id="IPR037041">
    <property type="entry name" value="Trigger_fac_C_sf"/>
</dbReference>
<gene>
    <name evidence="12" type="ORF">A3D68_01155</name>
</gene>
<name>A0A1F4XMZ9_9BACT</name>
<feature type="domain" description="Trigger factor C-terminal" evidence="11">
    <location>
        <begin position="199"/>
        <end position="330"/>
    </location>
</feature>
<dbReference type="PANTHER" id="PTHR30560">
    <property type="entry name" value="TRIGGER FACTOR CHAPERONE AND PEPTIDYL-PROLYL CIS/TRANS ISOMERASE"/>
    <property type="match status" value="1"/>
</dbReference>
<evidence type="ECO:0000256" key="2">
    <source>
        <dbReference type="ARBA" id="ARBA00004496"/>
    </source>
</evidence>
<comment type="caution">
    <text evidence="12">The sequence shown here is derived from an EMBL/GenBank/DDBJ whole genome shotgun (WGS) entry which is preliminary data.</text>
</comment>
<evidence type="ECO:0000313" key="12">
    <source>
        <dbReference type="EMBL" id="OGC83115.1"/>
    </source>
</evidence>
<comment type="similarity">
    <text evidence="3">Belongs to the FKBP-type PPIase family. Tig subfamily.</text>
</comment>
<dbReference type="Gene3D" id="3.30.70.1050">
    <property type="entry name" value="Trigger factor ribosome-binding domain"/>
    <property type="match status" value="1"/>
</dbReference>
<comment type="subcellular location">
    <subcellularLocation>
        <location evidence="2">Cytoplasm</location>
    </subcellularLocation>
</comment>
<reference evidence="12 13" key="1">
    <citation type="journal article" date="2016" name="Nat. Commun.">
        <title>Thousands of microbial genomes shed light on interconnected biogeochemical processes in an aquifer system.</title>
        <authorList>
            <person name="Anantharaman K."/>
            <person name="Brown C.T."/>
            <person name="Hug L.A."/>
            <person name="Sharon I."/>
            <person name="Castelle C.J."/>
            <person name="Probst A.J."/>
            <person name="Thomas B.C."/>
            <person name="Singh A."/>
            <person name="Wilkins M.J."/>
            <person name="Karaoz U."/>
            <person name="Brodie E.L."/>
            <person name="Williams K.H."/>
            <person name="Hubbard S.S."/>
            <person name="Banfield J.F."/>
        </authorList>
    </citation>
    <scope>NUCLEOTIDE SEQUENCE [LARGE SCALE GENOMIC DNA]</scope>
</reference>
<feature type="domain" description="Trigger factor ribosome-binding bacterial" evidence="10">
    <location>
        <begin position="15"/>
        <end position="157"/>
    </location>
</feature>
<dbReference type="InterPro" id="IPR036611">
    <property type="entry name" value="Trigger_fac_ribosome-bd_sf"/>
</dbReference>
<organism evidence="12 13">
    <name type="scientific">Candidatus Adlerbacteria bacterium RIFCSPHIGHO2_02_FULL_52_17</name>
    <dbReference type="NCBI Taxonomy" id="1797240"/>
    <lineage>
        <taxon>Bacteria</taxon>
        <taxon>Candidatus Adleribacteriota</taxon>
    </lineage>
</organism>
<evidence type="ECO:0000259" key="11">
    <source>
        <dbReference type="Pfam" id="PF05698"/>
    </source>
</evidence>
<dbReference type="SUPFAM" id="SSF102735">
    <property type="entry name" value="Trigger factor ribosome-binding domain"/>
    <property type="match status" value="1"/>
</dbReference>
<accession>A0A1F4XMZ9</accession>
<evidence type="ECO:0000259" key="10">
    <source>
        <dbReference type="Pfam" id="PF05697"/>
    </source>
</evidence>
<dbReference type="InterPro" id="IPR027304">
    <property type="entry name" value="Trigger_fact/SurA_dom_sf"/>
</dbReference>
<keyword evidence="7" id="KW-0143">Chaperone</keyword>
<evidence type="ECO:0000256" key="5">
    <source>
        <dbReference type="ARBA" id="ARBA00016902"/>
    </source>
</evidence>
<proteinExistence type="inferred from homology"/>
<evidence type="ECO:0000313" key="13">
    <source>
        <dbReference type="Proteomes" id="UP000177564"/>
    </source>
</evidence>
<dbReference type="InterPro" id="IPR008880">
    <property type="entry name" value="Trigger_fac_C"/>
</dbReference>
<evidence type="ECO:0000256" key="3">
    <source>
        <dbReference type="ARBA" id="ARBA00005464"/>
    </source>
</evidence>
<evidence type="ECO:0000256" key="4">
    <source>
        <dbReference type="ARBA" id="ARBA00013194"/>
    </source>
</evidence>
<dbReference type="PANTHER" id="PTHR30560:SF3">
    <property type="entry name" value="TRIGGER FACTOR-LIKE PROTEIN TIG, CHLOROPLASTIC"/>
    <property type="match status" value="1"/>
</dbReference>
<dbReference type="InterPro" id="IPR008881">
    <property type="entry name" value="Trigger_fac_ribosome-bd_bac"/>
</dbReference>
<dbReference type="AlphaFoldDB" id="A0A1F4XMZ9"/>
<dbReference type="Gene3D" id="1.10.3120.10">
    <property type="entry name" value="Trigger factor, C-terminal domain"/>
    <property type="match status" value="1"/>
</dbReference>
<dbReference type="GO" id="GO:0003755">
    <property type="term" value="F:peptidyl-prolyl cis-trans isomerase activity"/>
    <property type="evidence" value="ECO:0007669"/>
    <property type="project" value="UniProtKB-KW"/>
</dbReference>
<dbReference type="GO" id="GO:0015031">
    <property type="term" value="P:protein transport"/>
    <property type="evidence" value="ECO:0007669"/>
    <property type="project" value="InterPro"/>
</dbReference>
<dbReference type="SUPFAM" id="SSF109998">
    <property type="entry name" value="Triger factor/SurA peptide-binding domain-like"/>
    <property type="match status" value="1"/>
</dbReference>
<evidence type="ECO:0000256" key="1">
    <source>
        <dbReference type="ARBA" id="ARBA00000971"/>
    </source>
</evidence>
<dbReference type="Pfam" id="PF05698">
    <property type="entry name" value="Trigger_C"/>
    <property type="match status" value="1"/>
</dbReference>
<dbReference type="Pfam" id="PF05697">
    <property type="entry name" value="Trigger_N"/>
    <property type="match status" value="1"/>
</dbReference>
<evidence type="ECO:0000256" key="7">
    <source>
        <dbReference type="ARBA" id="ARBA00023186"/>
    </source>
</evidence>
<dbReference type="EMBL" id="MEWU01000028">
    <property type="protein sequence ID" value="OGC83115.1"/>
    <property type="molecule type" value="Genomic_DNA"/>
</dbReference>
<keyword evidence="6" id="KW-0697">Rotamase</keyword>
<dbReference type="Proteomes" id="UP000177564">
    <property type="component" value="Unassembled WGS sequence"/>
</dbReference>
<dbReference type="InterPro" id="IPR005215">
    <property type="entry name" value="Trig_fac"/>
</dbReference>
<evidence type="ECO:0000256" key="8">
    <source>
        <dbReference type="ARBA" id="ARBA00023235"/>
    </source>
</evidence>
<dbReference type="GO" id="GO:0043022">
    <property type="term" value="F:ribosome binding"/>
    <property type="evidence" value="ECO:0007669"/>
    <property type="project" value="TreeGrafter"/>
</dbReference>
<dbReference type="GO" id="GO:0051083">
    <property type="term" value="P:'de novo' cotranslational protein folding"/>
    <property type="evidence" value="ECO:0007669"/>
    <property type="project" value="TreeGrafter"/>
</dbReference>
<dbReference type="GO" id="GO:0005737">
    <property type="term" value="C:cytoplasm"/>
    <property type="evidence" value="ECO:0007669"/>
    <property type="project" value="UniProtKB-SubCell"/>
</dbReference>
<sequence length="361" mass="40237">MSSEQLTTLAKVFALKQLPGSEIELQGEVPFDAVEPYRTEALKHLASHLELPGFRVGHVPADVALKKIGESAVLEEAVERFMRDFYPALVAEHKADVVGQPKVQVTKLAGGNPVGLLVRAAVYPEVVLPKNWRTLGEEVRLEPVADIITDEVDNAVTSLRRARAKADAPDTDPKAEVKEDDLPELDDAFAQGLGDFKNLEDLKTKIKENLKLEKEQKAKDKRRGEIIDALLKKISIEVPAIFVESELEKIMGQLKDDVTRFSAHGRGLTFDGYLAQVGKTEEQLRGEFRGQAHKRATLQLVLNKIAEEANIEPEEEEVKTEMGHALKHFPDARPDLLKVHIETIMRNERAFQLLEGAEEKA</sequence>
<comment type="catalytic activity">
    <reaction evidence="1">
        <text>[protein]-peptidylproline (omega=180) = [protein]-peptidylproline (omega=0)</text>
        <dbReference type="Rhea" id="RHEA:16237"/>
        <dbReference type="Rhea" id="RHEA-COMP:10747"/>
        <dbReference type="Rhea" id="RHEA-COMP:10748"/>
        <dbReference type="ChEBI" id="CHEBI:83833"/>
        <dbReference type="ChEBI" id="CHEBI:83834"/>
        <dbReference type="EC" id="5.2.1.8"/>
    </reaction>
</comment>